<name>A0ABP7DRT6_9ACTN</name>
<comment type="caution">
    <text evidence="1">The sequence shown here is derived from an EMBL/GenBank/DDBJ whole genome shotgun (WGS) entry which is preliminary data.</text>
</comment>
<accession>A0ABP7DRT6</accession>
<evidence type="ECO:0000313" key="1">
    <source>
        <dbReference type="EMBL" id="GAA3708638.1"/>
    </source>
</evidence>
<proteinExistence type="predicted"/>
<reference evidence="2" key="1">
    <citation type="journal article" date="2019" name="Int. J. Syst. Evol. Microbiol.">
        <title>The Global Catalogue of Microorganisms (GCM) 10K type strain sequencing project: providing services to taxonomists for standard genome sequencing and annotation.</title>
        <authorList>
            <consortium name="The Broad Institute Genomics Platform"/>
            <consortium name="The Broad Institute Genome Sequencing Center for Infectious Disease"/>
            <person name="Wu L."/>
            <person name="Ma J."/>
        </authorList>
    </citation>
    <scope>NUCLEOTIDE SEQUENCE [LARGE SCALE GENOMIC DNA]</scope>
    <source>
        <strain evidence="2">JCM 16548</strain>
    </source>
</reference>
<gene>
    <name evidence="1" type="ORF">GCM10022204_28400</name>
</gene>
<dbReference type="Proteomes" id="UP001500051">
    <property type="component" value="Unassembled WGS sequence"/>
</dbReference>
<organism evidence="1 2">
    <name type="scientific">Microlunatus aurantiacus</name>
    <dbReference type="NCBI Taxonomy" id="446786"/>
    <lineage>
        <taxon>Bacteria</taxon>
        <taxon>Bacillati</taxon>
        <taxon>Actinomycetota</taxon>
        <taxon>Actinomycetes</taxon>
        <taxon>Propionibacteriales</taxon>
        <taxon>Propionibacteriaceae</taxon>
        <taxon>Microlunatus</taxon>
    </lineage>
</organism>
<sequence length="241" mass="26994">MIFTEHLDLSGWRAAAEDFADHERLLIDQNGWMQPPPLDVAGYLDSVERCRHEFTDLRILTGVELGQPHLDGGAADAVIDLSGLDRVNGSLHTLPHAGHRSEPVTLFRELSDPAEVIWAYLQEIPAMVDGGDFHVFTHIDYAARYWPVEEHGPFDHRPFEDGFRQAMRAIASSGRALEMNTGRPLRPWIPQWWAEEGGRAVSFGSDDHATTGLAAHFHEATALLDHVGFSPGSRPEDFWTR</sequence>
<keyword evidence="2" id="KW-1185">Reference proteome</keyword>
<dbReference type="InterPro" id="IPR016195">
    <property type="entry name" value="Pol/histidinol_Pase-like"/>
</dbReference>
<evidence type="ECO:0000313" key="2">
    <source>
        <dbReference type="Proteomes" id="UP001500051"/>
    </source>
</evidence>
<dbReference type="Gene3D" id="3.20.20.140">
    <property type="entry name" value="Metal-dependent hydrolases"/>
    <property type="match status" value="1"/>
</dbReference>
<dbReference type="SUPFAM" id="SSF89550">
    <property type="entry name" value="PHP domain-like"/>
    <property type="match status" value="1"/>
</dbReference>
<dbReference type="EMBL" id="BAAAYX010000013">
    <property type="protein sequence ID" value="GAA3708638.1"/>
    <property type="molecule type" value="Genomic_DNA"/>
</dbReference>
<protein>
    <submittedName>
        <fullName evidence="1">PHP domain-containing protein</fullName>
    </submittedName>
</protein>